<accession>A0A6J3LWU1</accession>
<feature type="domain" description="Protein kinase" evidence="6">
    <location>
        <begin position="58"/>
        <end position="423"/>
    </location>
</feature>
<sequence length="448" mass="52084">MTLQANVNRLWLLLCHFRRAYELDEDLFDANLEEETLAHYDRNKFLPLKIGQVLVRRYKILGKLGYGSQGTIWLCFDKKTKTYLVLKVIVALPWNLNGWSYELTSREVVADARCRNAASYHADSRGIEHIRLVEMSFLIDSRLSPGLSHLCIFHRPALIDVSTLQRRMKDKRFDAKALRMILKSVLMALDFLHRKAKIVHCDVKADNILCNALNDTIYGAIAEKLRKQHVVTKIDRKDQRRIYKSTTFEDFLHEVSFDNVLLGDFGEAEMGVGVGDQKGWTSMCNDQYRPPEIHLEMTWGSSLDIWAVGVLTWRLSQNQLLFGGSDDRRSLTTEDFLSRMHTILGPPPLNFLERSPNARRFWNEKAEWIGKTWDPPLTWSWDDRESSFDGQEKRAFIRFLKAMLRWRPEDRRTAEELLADPWLNASFECHTEKACYVGRRLSDALPSA</sequence>
<proteinExistence type="predicted"/>
<dbReference type="SUPFAM" id="SSF56112">
    <property type="entry name" value="Protein kinase-like (PK-like)"/>
    <property type="match status" value="1"/>
</dbReference>
<evidence type="ECO:0000313" key="8">
    <source>
        <dbReference type="RefSeq" id="XP_033456805.1"/>
    </source>
</evidence>
<evidence type="ECO:0000313" key="7">
    <source>
        <dbReference type="Proteomes" id="UP000504637"/>
    </source>
</evidence>
<evidence type="ECO:0000259" key="6">
    <source>
        <dbReference type="PROSITE" id="PS50011"/>
    </source>
</evidence>
<dbReference type="PANTHER" id="PTHR45646:SF11">
    <property type="entry name" value="SERINE_THREONINE-PROTEIN KINASE DOA"/>
    <property type="match status" value="1"/>
</dbReference>
<dbReference type="GO" id="GO:0005524">
    <property type="term" value="F:ATP binding"/>
    <property type="evidence" value="ECO:0007669"/>
    <property type="project" value="UniProtKB-KW"/>
</dbReference>
<dbReference type="Gene3D" id="1.10.510.10">
    <property type="entry name" value="Transferase(Phosphotransferase) domain 1"/>
    <property type="match status" value="1"/>
</dbReference>
<dbReference type="RefSeq" id="XP_033456805.1">
    <property type="nucleotide sequence ID" value="XM_033608736.1"/>
</dbReference>
<dbReference type="Proteomes" id="UP000504637">
    <property type="component" value="Unplaced"/>
</dbReference>
<keyword evidence="5" id="KW-0067">ATP-binding</keyword>
<dbReference type="OrthoDB" id="5979581at2759"/>
<name>A0A6J3LWU1_9PEZI</name>
<gene>
    <name evidence="8" type="ORF">K489DRAFT_58418</name>
</gene>
<organism evidence="8">
    <name type="scientific">Dissoconium aciculare CBS 342.82</name>
    <dbReference type="NCBI Taxonomy" id="1314786"/>
    <lineage>
        <taxon>Eukaryota</taxon>
        <taxon>Fungi</taxon>
        <taxon>Dikarya</taxon>
        <taxon>Ascomycota</taxon>
        <taxon>Pezizomycotina</taxon>
        <taxon>Dothideomycetes</taxon>
        <taxon>Dothideomycetidae</taxon>
        <taxon>Mycosphaerellales</taxon>
        <taxon>Dissoconiaceae</taxon>
        <taxon>Dissoconium</taxon>
    </lineage>
</organism>
<evidence type="ECO:0000256" key="3">
    <source>
        <dbReference type="ARBA" id="ARBA00022741"/>
    </source>
</evidence>
<keyword evidence="4" id="KW-0418">Kinase</keyword>
<dbReference type="PROSITE" id="PS00108">
    <property type="entry name" value="PROTEIN_KINASE_ST"/>
    <property type="match status" value="1"/>
</dbReference>
<evidence type="ECO:0000256" key="5">
    <source>
        <dbReference type="ARBA" id="ARBA00022840"/>
    </source>
</evidence>
<dbReference type="Gene3D" id="3.30.200.20">
    <property type="entry name" value="Phosphorylase Kinase, domain 1"/>
    <property type="match status" value="1"/>
</dbReference>
<dbReference type="SMART" id="SM00220">
    <property type="entry name" value="S_TKc"/>
    <property type="match status" value="1"/>
</dbReference>
<dbReference type="GeneID" id="54366536"/>
<dbReference type="Pfam" id="PF00069">
    <property type="entry name" value="Pkinase"/>
    <property type="match status" value="1"/>
</dbReference>
<evidence type="ECO:0000256" key="1">
    <source>
        <dbReference type="ARBA" id="ARBA00022527"/>
    </source>
</evidence>
<dbReference type="InterPro" id="IPR008271">
    <property type="entry name" value="Ser/Thr_kinase_AS"/>
</dbReference>
<dbReference type="GO" id="GO:0043484">
    <property type="term" value="P:regulation of RNA splicing"/>
    <property type="evidence" value="ECO:0007669"/>
    <property type="project" value="TreeGrafter"/>
</dbReference>
<protein>
    <submittedName>
        <fullName evidence="8">Kinase-like protein</fullName>
    </submittedName>
</protein>
<evidence type="ECO:0000256" key="2">
    <source>
        <dbReference type="ARBA" id="ARBA00022679"/>
    </source>
</evidence>
<reference evidence="8" key="1">
    <citation type="submission" date="2020-01" db="EMBL/GenBank/DDBJ databases">
        <authorList>
            <consortium name="DOE Joint Genome Institute"/>
            <person name="Haridas S."/>
            <person name="Albert R."/>
            <person name="Binder M."/>
            <person name="Bloem J."/>
            <person name="Labutti K."/>
            <person name="Salamov A."/>
            <person name="Andreopoulos B."/>
            <person name="Baker S.E."/>
            <person name="Barry K."/>
            <person name="Bills G."/>
            <person name="Bluhm B.H."/>
            <person name="Cannon C."/>
            <person name="Castanera R."/>
            <person name="Culley D.E."/>
            <person name="Daum C."/>
            <person name="Ezra D."/>
            <person name="Gonzalez J.B."/>
            <person name="Henrissat B."/>
            <person name="Kuo A."/>
            <person name="Liang C."/>
            <person name="Lipzen A."/>
            <person name="Lutzoni F."/>
            <person name="Magnuson J."/>
            <person name="Mondo S."/>
            <person name="Nolan M."/>
            <person name="Ohm R."/>
            <person name="Pangilinan J."/>
            <person name="Park H.-J."/>
            <person name="Ramirez L."/>
            <person name="Alfaro M."/>
            <person name="Sun H."/>
            <person name="Tritt A."/>
            <person name="Yoshinaga Y."/>
            <person name="Zwiers L.-H."/>
            <person name="Turgeon B.G."/>
            <person name="Goodwin S.B."/>
            <person name="Spatafora J.W."/>
            <person name="Crous P.W."/>
            <person name="Grigoriev I.V."/>
        </authorList>
    </citation>
    <scope>NUCLEOTIDE SEQUENCE</scope>
    <source>
        <strain evidence="8">CBS 342.82</strain>
    </source>
</reference>
<evidence type="ECO:0000256" key="4">
    <source>
        <dbReference type="ARBA" id="ARBA00022777"/>
    </source>
</evidence>
<keyword evidence="3" id="KW-0547">Nucleotide-binding</keyword>
<reference evidence="8" key="3">
    <citation type="submission" date="2025-08" db="UniProtKB">
        <authorList>
            <consortium name="RefSeq"/>
        </authorList>
    </citation>
    <scope>IDENTIFICATION</scope>
    <source>
        <strain evidence="8">CBS 342.82</strain>
    </source>
</reference>
<keyword evidence="1" id="KW-0723">Serine/threonine-protein kinase</keyword>
<dbReference type="PROSITE" id="PS50011">
    <property type="entry name" value="PROTEIN_KINASE_DOM"/>
    <property type="match status" value="1"/>
</dbReference>
<dbReference type="InterPro" id="IPR000719">
    <property type="entry name" value="Prot_kinase_dom"/>
</dbReference>
<keyword evidence="2" id="KW-0808">Transferase</keyword>
<dbReference type="GO" id="GO:0004674">
    <property type="term" value="F:protein serine/threonine kinase activity"/>
    <property type="evidence" value="ECO:0007669"/>
    <property type="project" value="UniProtKB-KW"/>
</dbReference>
<dbReference type="PANTHER" id="PTHR45646">
    <property type="entry name" value="SERINE/THREONINE-PROTEIN KINASE DOA-RELATED"/>
    <property type="match status" value="1"/>
</dbReference>
<dbReference type="InterPro" id="IPR011009">
    <property type="entry name" value="Kinase-like_dom_sf"/>
</dbReference>
<reference evidence="8" key="2">
    <citation type="submission" date="2020-04" db="EMBL/GenBank/DDBJ databases">
        <authorList>
            <consortium name="NCBI Genome Project"/>
        </authorList>
    </citation>
    <scope>NUCLEOTIDE SEQUENCE</scope>
    <source>
        <strain evidence="8">CBS 342.82</strain>
    </source>
</reference>
<dbReference type="AlphaFoldDB" id="A0A6J3LWU1"/>
<dbReference type="GO" id="GO:0005634">
    <property type="term" value="C:nucleus"/>
    <property type="evidence" value="ECO:0007669"/>
    <property type="project" value="TreeGrafter"/>
</dbReference>
<keyword evidence="7" id="KW-1185">Reference proteome</keyword>
<dbReference type="InterPro" id="IPR051175">
    <property type="entry name" value="CLK_kinases"/>
</dbReference>